<dbReference type="Pfam" id="PF14497">
    <property type="entry name" value="GST_C_3"/>
    <property type="match status" value="1"/>
</dbReference>
<name>A0A8J4V077_9MYCE</name>
<dbReference type="FunFam" id="1.20.1050.10:FF:000039">
    <property type="entry name" value="Glutathione S-transferase theta-1"/>
    <property type="match status" value="1"/>
</dbReference>
<protein>
    <recommendedName>
        <fullName evidence="8">Glutathione S-transferase</fullName>
    </recommendedName>
</protein>
<comment type="subcellular location">
    <subcellularLocation>
        <location evidence="1">Cytoplasm</location>
    </subcellularLocation>
</comment>
<dbReference type="PANTHER" id="PTHR43917:SF8">
    <property type="entry name" value="GH16740P-RELATED"/>
    <property type="match status" value="1"/>
</dbReference>
<evidence type="ECO:0000256" key="1">
    <source>
        <dbReference type="ARBA" id="ARBA00004496"/>
    </source>
</evidence>
<dbReference type="InterPro" id="IPR040079">
    <property type="entry name" value="Glutathione_S-Trfase"/>
</dbReference>
<proteinExistence type="predicted"/>
<dbReference type="PROSITE" id="PS50405">
    <property type="entry name" value="GST_CTER"/>
    <property type="match status" value="1"/>
</dbReference>
<feature type="domain" description="GST C-terminal" evidence="5">
    <location>
        <begin position="90"/>
        <end position="230"/>
    </location>
</feature>
<dbReference type="InterPro" id="IPR051369">
    <property type="entry name" value="GST_Theta"/>
</dbReference>
<accession>A0A8J4V077</accession>
<evidence type="ECO:0000313" key="6">
    <source>
        <dbReference type="EMBL" id="KAF2068867.1"/>
    </source>
</evidence>
<dbReference type="PANTHER" id="PTHR43917">
    <property type="match status" value="1"/>
</dbReference>
<evidence type="ECO:0000259" key="5">
    <source>
        <dbReference type="PROSITE" id="PS50405"/>
    </source>
</evidence>
<comment type="caution">
    <text evidence="6">The sequence shown here is derived from an EMBL/GenBank/DDBJ whole genome shotgun (WGS) entry which is preliminary data.</text>
</comment>
<dbReference type="EMBL" id="AJWJ01000815">
    <property type="protein sequence ID" value="KAF2068867.1"/>
    <property type="molecule type" value="Genomic_DNA"/>
</dbReference>
<dbReference type="OrthoDB" id="17208at2759"/>
<evidence type="ECO:0008006" key="8">
    <source>
        <dbReference type="Google" id="ProtNLM"/>
    </source>
</evidence>
<dbReference type="InterPro" id="IPR010987">
    <property type="entry name" value="Glutathione-S-Trfase_C-like"/>
</dbReference>
<dbReference type="InterPro" id="IPR004046">
    <property type="entry name" value="GST_C"/>
</dbReference>
<evidence type="ECO:0000256" key="3">
    <source>
        <dbReference type="ARBA" id="ARBA00022679"/>
    </source>
</evidence>
<dbReference type="GO" id="GO:0006749">
    <property type="term" value="P:glutathione metabolic process"/>
    <property type="evidence" value="ECO:0007669"/>
    <property type="project" value="TreeGrafter"/>
</dbReference>
<feature type="domain" description="GST N-terminal" evidence="4">
    <location>
        <begin position="2"/>
        <end position="84"/>
    </location>
</feature>
<dbReference type="InterPro" id="IPR036249">
    <property type="entry name" value="Thioredoxin-like_sf"/>
</dbReference>
<dbReference type="Pfam" id="PF13417">
    <property type="entry name" value="GST_N_3"/>
    <property type="match status" value="1"/>
</dbReference>
<dbReference type="SUPFAM" id="SSF47616">
    <property type="entry name" value="GST C-terminal domain-like"/>
    <property type="match status" value="1"/>
</dbReference>
<evidence type="ECO:0000256" key="2">
    <source>
        <dbReference type="ARBA" id="ARBA00022490"/>
    </source>
</evidence>
<dbReference type="FunFam" id="3.40.30.10:FF:000176">
    <property type="entry name" value="Glutathione S-transferase theta-1"/>
    <property type="match status" value="1"/>
</dbReference>
<dbReference type="PROSITE" id="PS50404">
    <property type="entry name" value="GST_NTER"/>
    <property type="match status" value="1"/>
</dbReference>
<keyword evidence="3" id="KW-0808">Transferase</keyword>
<dbReference type="InterPro" id="IPR036282">
    <property type="entry name" value="Glutathione-S-Trfase_C_sf"/>
</dbReference>
<dbReference type="SFLD" id="SFLDS00019">
    <property type="entry name" value="Glutathione_Transferase_(cytos"/>
    <property type="match status" value="1"/>
</dbReference>
<organism evidence="6 7">
    <name type="scientific">Polysphondylium violaceum</name>
    <dbReference type="NCBI Taxonomy" id="133409"/>
    <lineage>
        <taxon>Eukaryota</taxon>
        <taxon>Amoebozoa</taxon>
        <taxon>Evosea</taxon>
        <taxon>Eumycetozoa</taxon>
        <taxon>Dictyostelia</taxon>
        <taxon>Dictyosteliales</taxon>
        <taxon>Dictyosteliaceae</taxon>
        <taxon>Polysphondylium</taxon>
    </lineage>
</organism>
<dbReference type="InterPro" id="IPR004045">
    <property type="entry name" value="Glutathione_S-Trfase_N"/>
</dbReference>
<keyword evidence="2" id="KW-0963">Cytoplasm</keyword>
<keyword evidence="7" id="KW-1185">Reference proteome</keyword>
<dbReference type="AlphaFoldDB" id="A0A8J4V077"/>
<dbReference type="Proteomes" id="UP000695562">
    <property type="component" value="Unassembled WGS sequence"/>
</dbReference>
<evidence type="ECO:0000313" key="7">
    <source>
        <dbReference type="Proteomes" id="UP000695562"/>
    </source>
</evidence>
<sequence length="230" mass="26916">MNKVIIYGDLISQPTRAVYWFCLLNNIPHEFKLLSIGKGENRTSEEYAKVNPLLKLPGIKHGDVCLGESHTILRYLAEEFKLVNFYNYESLVAKCQVDTYLDWHHLGLRRWASGYFFQQFIVPNRMQQEPNKEILEFHRNGLVPAFKEIERVFLKNGENNFISSKDNPTIADFSCYSEIKQLDILGYKGISENFPHIKNWMRRMESLSSYDQVHKILHSLKNKVSPNSKL</sequence>
<dbReference type="GO" id="GO:0004364">
    <property type="term" value="F:glutathione transferase activity"/>
    <property type="evidence" value="ECO:0007669"/>
    <property type="project" value="TreeGrafter"/>
</dbReference>
<evidence type="ECO:0000259" key="4">
    <source>
        <dbReference type="PROSITE" id="PS50404"/>
    </source>
</evidence>
<dbReference type="Gene3D" id="3.40.30.10">
    <property type="entry name" value="Glutaredoxin"/>
    <property type="match status" value="1"/>
</dbReference>
<gene>
    <name evidence="6" type="ORF">CYY_009810</name>
</gene>
<dbReference type="GO" id="GO:0005737">
    <property type="term" value="C:cytoplasm"/>
    <property type="evidence" value="ECO:0007669"/>
    <property type="project" value="UniProtKB-SubCell"/>
</dbReference>
<dbReference type="SUPFAM" id="SSF52833">
    <property type="entry name" value="Thioredoxin-like"/>
    <property type="match status" value="1"/>
</dbReference>
<dbReference type="Gene3D" id="1.20.1050.10">
    <property type="match status" value="1"/>
</dbReference>
<reference evidence="6" key="1">
    <citation type="submission" date="2020-01" db="EMBL/GenBank/DDBJ databases">
        <title>Development of genomics and gene disruption for Polysphondylium violaceum indicates a role for the polyketide synthase stlB in stalk morphogenesis.</title>
        <authorList>
            <person name="Narita B."/>
            <person name="Kawabe Y."/>
            <person name="Kin K."/>
            <person name="Saito T."/>
            <person name="Gibbs R."/>
            <person name="Kuspa A."/>
            <person name="Muzny D."/>
            <person name="Queller D."/>
            <person name="Richards S."/>
            <person name="Strassman J."/>
            <person name="Sucgang R."/>
            <person name="Worley K."/>
            <person name="Schaap P."/>
        </authorList>
    </citation>
    <scope>NUCLEOTIDE SEQUENCE</scope>
    <source>
        <strain evidence="6">QSvi11</strain>
    </source>
</reference>